<comment type="similarity">
    <text evidence="3">Belongs to the Nudix hydrolase family.</text>
</comment>
<dbReference type="PRINTS" id="PR00502">
    <property type="entry name" value="NUDIXFAMILY"/>
</dbReference>
<sequence length="163" mass="17381">MTKTPTAPPRRPILGALGVVCAHVEGEDCVILVKRRNPPNAGTWGFPGGHVELGETAAEAAARELQEETGVIAEPGAQLITLDVIPRDADGVVGGQYFLVATLCHYVSGQPVPDDDALEARWVPVARIEALGLDLLDRVAELARLAQARWRQEPRSAPIAPIT</sequence>
<dbReference type="CDD" id="cd04673">
    <property type="entry name" value="NUDIX_ADPRase"/>
    <property type="match status" value="1"/>
</dbReference>
<feature type="domain" description="Nudix hydrolase" evidence="4">
    <location>
        <begin position="8"/>
        <end position="145"/>
    </location>
</feature>
<dbReference type="PANTHER" id="PTHR43736">
    <property type="entry name" value="ADP-RIBOSE PYROPHOSPHATASE"/>
    <property type="match status" value="1"/>
</dbReference>
<gene>
    <name evidence="5" type="ORF">CLV89_101187</name>
</gene>
<evidence type="ECO:0000256" key="2">
    <source>
        <dbReference type="ARBA" id="ARBA00022801"/>
    </source>
</evidence>
<dbReference type="Pfam" id="PF00293">
    <property type="entry name" value="NUDIX"/>
    <property type="match status" value="1"/>
</dbReference>
<dbReference type="PANTHER" id="PTHR43736:SF1">
    <property type="entry name" value="DIHYDRONEOPTERIN TRIPHOSPHATE DIPHOSPHATASE"/>
    <property type="match status" value="1"/>
</dbReference>
<evidence type="ECO:0000259" key="4">
    <source>
        <dbReference type="PROSITE" id="PS51462"/>
    </source>
</evidence>
<dbReference type="AlphaFoldDB" id="A0A2T1AMY7"/>
<name>A0A2T1AMY7_TRISK</name>
<evidence type="ECO:0000256" key="3">
    <source>
        <dbReference type="RuleBase" id="RU003476"/>
    </source>
</evidence>
<dbReference type="PROSITE" id="PS00893">
    <property type="entry name" value="NUDIX_BOX"/>
    <property type="match status" value="1"/>
</dbReference>
<dbReference type="Proteomes" id="UP000237718">
    <property type="component" value="Unassembled WGS sequence"/>
</dbReference>
<dbReference type="PROSITE" id="PS51462">
    <property type="entry name" value="NUDIX"/>
    <property type="match status" value="1"/>
</dbReference>
<dbReference type="GO" id="GO:0016787">
    <property type="term" value="F:hydrolase activity"/>
    <property type="evidence" value="ECO:0007669"/>
    <property type="project" value="UniProtKB-KW"/>
</dbReference>
<dbReference type="EMBL" id="PVUF01000001">
    <property type="protein sequence ID" value="PRZ49971.1"/>
    <property type="molecule type" value="Genomic_DNA"/>
</dbReference>
<evidence type="ECO:0000313" key="6">
    <source>
        <dbReference type="Proteomes" id="UP000237718"/>
    </source>
</evidence>
<comment type="caution">
    <text evidence="5">The sequence shown here is derived from an EMBL/GenBank/DDBJ whole genome shotgun (WGS) entry which is preliminary data.</text>
</comment>
<dbReference type="InterPro" id="IPR020084">
    <property type="entry name" value="NUDIX_hydrolase_CS"/>
</dbReference>
<dbReference type="InterPro" id="IPR015797">
    <property type="entry name" value="NUDIX_hydrolase-like_dom_sf"/>
</dbReference>
<dbReference type="InterPro" id="IPR000086">
    <property type="entry name" value="NUDIX_hydrolase_dom"/>
</dbReference>
<dbReference type="RefSeq" id="WP_106161617.1">
    <property type="nucleotide sequence ID" value="NZ_PVUF01000001.1"/>
</dbReference>
<evidence type="ECO:0000313" key="5">
    <source>
        <dbReference type="EMBL" id="PRZ49971.1"/>
    </source>
</evidence>
<protein>
    <submittedName>
        <fullName evidence="5">ADP-ribose pyrophosphatase YjhB (NUDIX family)</fullName>
    </submittedName>
</protein>
<proteinExistence type="inferred from homology"/>
<dbReference type="Gene3D" id="3.90.79.10">
    <property type="entry name" value="Nucleoside Triphosphate Pyrophosphohydrolase"/>
    <property type="match status" value="1"/>
</dbReference>
<accession>A0A2T1AMY7</accession>
<evidence type="ECO:0000256" key="1">
    <source>
        <dbReference type="ARBA" id="ARBA00001946"/>
    </source>
</evidence>
<dbReference type="InterPro" id="IPR020476">
    <property type="entry name" value="Nudix_hydrolase"/>
</dbReference>
<keyword evidence="2 3" id="KW-0378">Hydrolase</keyword>
<reference evidence="5 6" key="1">
    <citation type="submission" date="2018-03" db="EMBL/GenBank/DDBJ databases">
        <title>Genomic Encyclopedia of Archaeal and Bacterial Type Strains, Phase II (KMG-II): from individual species to whole genera.</title>
        <authorList>
            <person name="Goeker M."/>
        </authorList>
    </citation>
    <scope>NUCLEOTIDE SEQUENCE [LARGE SCALE GENOMIC DNA]</scope>
    <source>
        <strain evidence="5 6">DSM 25328</strain>
    </source>
</reference>
<dbReference type="SUPFAM" id="SSF55811">
    <property type="entry name" value="Nudix"/>
    <property type="match status" value="1"/>
</dbReference>
<comment type="cofactor">
    <cofactor evidence="1">
        <name>Mg(2+)</name>
        <dbReference type="ChEBI" id="CHEBI:18420"/>
    </cofactor>
</comment>
<organism evidence="5 6">
    <name type="scientific">Tritonibacter scottomollicae</name>
    <name type="common">Epibacterium scottomollicae</name>
    <dbReference type="NCBI Taxonomy" id="483013"/>
    <lineage>
        <taxon>Bacteria</taxon>
        <taxon>Pseudomonadati</taxon>
        <taxon>Pseudomonadota</taxon>
        <taxon>Alphaproteobacteria</taxon>
        <taxon>Rhodobacterales</taxon>
        <taxon>Paracoccaceae</taxon>
        <taxon>Tritonibacter</taxon>
    </lineage>
</organism>
<dbReference type="OrthoDB" id="9761969at2"/>